<protein>
    <recommendedName>
        <fullName evidence="2">Cell division protein ZapA</fullName>
    </recommendedName>
    <alternativeName>
        <fullName evidence="9">Z ring-associated protein ZapA</fullName>
    </alternativeName>
</protein>
<comment type="subunit">
    <text evidence="8">Homodimer. Interacts with FtsZ.</text>
</comment>
<evidence type="ECO:0000256" key="4">
    <source>
        <dbReference type="ARBA" id="ARBA00022618"/>
    </source>
</evidence>
<sequence>MSDQSNLVKVSIFGQEYTVKAPADPQYIQSIAEYVNSKMKEVQDDLPTAQSSTRIAILASMNVTDELFSIRQKKENENSEVDAKISSLIELIDESII</sequence>
<organism evidence="10">
    <name type="scientific">marine metagenome</name>
    <dbReference type="NCBI Taxonomy" id="408172"/>
    <lineage>
        <taxon>unclassified sequences</taxon>
        <taxon>metagenomes</taxon>
        <taxon>ecological metagenomes</taxon>
    </lineage>
</organism>
<dbReference type="EMBL" id="UINC01014902">
    <property type="protein sequence ID" value="SVA63186.1"/>
    <property type="molecule type" value="Genomic_DNA"/>
</dbReference>
<dbReference type="InterPro" id="IPR042233">
    <property type="entry name" value="Cell_div_ZapA_N"/>
</dbReference>
<evidence type="ECO:0000256" key="6">
    <source>
        <dbReference type="ARBA" id="ARBA00023306"/>
    </source>
</evidence>
<dbReference type="GO" id="GO:0030428">
    <property type="term" value="C:cell septum"/>
    <property type="evidence" value="ECO:0007669"/>
    <property type="project" value="TreeGrafter"/>
</dbReference>
<dbReference type="InterPro" id="IPR036192">
    <property type="entry name" value="Cell_div_ZapA-like_sf"/>
</dbReference>
<accession>A0A381XEL0</accession>
<name>A0A381XEL0_9ZZZZ</name>
<dbReference type="Gene3D" id="1.20.5.50">
    <property type="match status" value="1"/>
</dbReference>
<evidence type="ECO:0000256" key="9">
    <source>
        <dbReference type="ARBA" id="ARBA00033158"/>
    </source>
</evidence>
<evidence type="ECO:0000256" key="1">
    <source>
        <dbReference type="ARBA" id="ARBA00004496"/>
    </source>
</evidence>
<proteinExistence type="predicted"/>
<dbReference type="GO" id="GO:0000917">
    <property type="term" value="P:division septum assembly"/>
    <property type="evidence" value="ECO:0007669"/>
    <property type="project" value="UniProtKB-KW"/>
</dbReference>
<dbReference type="SUPFAM" id="SSF102829">
    <property type="entry name" value="Cell division protein ZapA-like"/>
    <property type="match status" value="1"/>
</dbReference>
<reference evidence="10" key="1">
    <citation type="submission" date="2018-05" db="EMBL/GenBank/DDBJ databases">
        <authorList>
            <person name="Lanie J.A."/>
            <person name="Ng W.-L."/>
            <person name="Kazmierczak K.M."/>
            <person name="Andrzejewski T.M."/>
            <person name="Davidsen T.M."/>
            <person name="Wayne K.J."/>
            <person name="Tettelin H."/>
            <person name="Glass J.I."/>
            <person name="Rusch D."/>
            <person name="Podicherti R."/>
            <person name="Tsui H.-C.T."/>
            <person name="Winkler M.E."/>
        </authorList>
    </citation>
    <scope>NUCLEOTIDE SEQUENCE</scope>
</reference>
<dbReference type="AlphaFoldDB" id="A0A381XEL0"/>
<evidence type="ECO:0000313" key="10">
    <source>
        <dbReference type="EMBL" id="SVA63186.1"/>
    </source>
</evidence>
<dbReference type="GO" id="GO:0005829">
    <property type="term" value="C:cytosol"/>
    <property type="evidence" value="ECO:0007669"/>
    <property type="project" value="TreeGrafter"/>
</dbReference>
<dbReference type="PANTHER" id="PTHR34981">
    <property type="entry name" value="CELL DIVISION PROTEIN ZAPA"/>
    <property type="match status" value="1"/>
</dbReference>
<dbReference type="Pfam" id="PF05164">
    <property type="entry name" value="ZapA"/>
    <property type="match status" value="1"/>
</dbReference>
<keyword evidence="6" id="KW-0131">Cell cycle</keyword>
<keyword evidence="3" id="KW-0963">Cytoplasm</keyword>
<gene>
    <name evidence="10" type="ORF">METZ01_LOCUS116040</name>
</gene>
<dbReference type="InterPro" id="IPR007838">
    <property type="entry name" value="Cell_div_ZapA-like"/>
</dbReference>
<comment type="function">
    <text evidence="7">Activator of cell division through the inhibition of FtsZ GTPase activity, therefore promoting FtsZ assembly into bundles of protofilaments necessary for the formation of the division Z ring. It is recruited early at mid-cell but it is not essential for cell division.</text>
</comment>
<comment type="subcellular location">
    <subcellularLocation>
        <location evidence="1">Cytoplasm</location>
    </subcellularLocation>
</comment>
<evidence type="ECO:0000256" key="5">
    <source>
        <dbReference type="ARBA" id="ARBA00023210"/>
    </source>
</evidence>
<dbReference type="GO" id="GO:0000921">
    <property type="term" value="P:septin ring assembly"/>
    <property type="evidence" value="ECO:0007669"/>
    <property type="project" value="TreeGrafter"/>
</dbReference>
<dbReference type="Gene3D" id="3.30.160.880">
    <property type="entry name" value="Cell division protein ZapA protomer, N-terminal domain"/>
    <property type="match status" value="1"/>
</dbReference>
<evidence type="ECO:0000256" key="2">
    <source>
        <dbReference type="ARBA" id="ARBA00015195"/>
    </source>
</evidence>
<dbReference type="PANTHER" id="PTHR34981:SF1">
    <property type="entry name" value="CELL DIVISION PROTEIN ZAPA"/>
    <property type="match status" value="1"/>
</dbReference>
<evidence type="ECO:0000256" key="8">
    <source>
        <dbReference type="ARBA" id="ARBA00026068"/>
    </source>
</evidence>
<dbReference type="GO" id="GO:0043093">
    <property type="term" value="P:FtsZ-dependent cytokinesis"/>
    <property type="evidence" value="ECO:0007669"/>
    <property type="project" value="TreeGrafter"/>
</dbReference>
<dbReference type="GO" id="GO:0032153">
    <property type="term" value="C:cell division site"/>
    <property type="evidence" value="ECO:0007669"/>
    <property type="project" value="TreeGrafter"/>
</dbReference>
<keyword evidence="5" id="KW-0717">Septation</keyword>
<evidence type="ECO:0000256" key="7">
    <source>
        <dbReference type="ARBA" id="ARBA00024910"/>
    </source>
</evidence>
<evidence type="ECO:0000256" key="3">
    <source>
        <dbReference type="ARBA" id="ARBA00022490"/>
    </source>
</evidence>
<keyword evidence="4" id="KW-0132">Cell division</keyword>